<evidence type="ECO:0000256" key="1">
    <source>
        <dbReference type="SAM" id="Phobius"/>
    </source>
</evidence>
<dbReference type="RefSeq" id="WP_090879121.1">
    <property type="nucleotide sequence ID" value="NZ_FMXQ01000009.1"/>
</dbReference>
<keyword evidence="3" id="KW-1185">Reference proteome</keyword>
<dbReference type="AlphaFoldDB" id="A0A1G6DZE5"/>
<dbReference type="CDD" id="cd01324">
    <property type="entry name" value="cbb3_Oxidase_CcoQ"/>
    <property type="match status" value="1"/>
</dbReference>
<feature type="transmembrane region" description="Helical" evidence="1">
    <location>
        <begin position="12"/>
        <end position="32"/>
    </location>
</feature>
<keyword evidence="1" id="KW-0472">Membrane</keyword>
<dbReference type="Pfam" id="PF05545">
    <property type="entry name" value="FixQ"/>
    <property type="match status" value="1"/>
</dbReference>
<organism evidence="2 3">
    <name type="scientific">Bauldia litoralis</name>
    <dbReference type="NCBI Taxonomy" id="665467"/>
    <lineage>
        <taxon>Bacteria</taxon>
        <taxon>Pseudomonadati</taxon>
        <taxon>Pseudomonadota</taxon>
        <taxon>Alphaproteobacteria</taxon>
        <taxon>Hyphomicrobiales</taxon>
        <taxon>Kaistiaceae</taxon>
        <taxon>Bauldia</taxon>
    </lineage>
</organism>
<dbReference type="EMBL" id="FMXQ01000009">
    <property type="protein sequence ID" value="SDB50501.1"/>
    <property type="molecule type" value="Genomic_DNA"/>
</dbReference>
<sequence>MSDTYMALAEFAQSWGLLYFVAVFVVVLLIVMRPSQKQRYDQAARLPLSED</sequence>
<proteinExistence type="predicted"/>
<evidence type="ECO:0000313" key="3">
    <source>
        <dbReference type="Proteomes" id="UP000199071"/>
    </source>
</evidence>
<keyword evidence="1" id="KW-0812">Transmembrane</keyword>
<name>A0A1G6DZE5_9HYPH</name>
<dbReference type="InterPro" id="IPR008621">
    <property type="entry name" value="Cbb3-typ_cyt_oxidase_comp"/>
</dbReference>
<accession>A0A1G6DZE5</accession>
<keyword evidence="1" id="KW-1133">Transmembrane helix</keyword>
<gene>
    <name evidence="2" type="ORF">SAMN02982931_03934</name>
</gene>
<dbReference type="STRING" id="665467.SAMN02982931_03934"/>
<protein>
    <submittedName>
        <fullName evidence="2">Cytochrome c oxidase cbb3-type subunit 4</fullName>
    </submittedName>
</protein>
<evidence type="ECO:0000313" key="2">
    <source>
        <dbReference type="EMBL" id="SDB50501.1"/>
    </source>
</evidence>
<reference evidence="2 3" key="1">
    <citation type="submission" date="2016-10" db="EMBL/GenBank/DDBJ databases">
        <authorList>
            <person name="de Groot N.N."/>
        </authorList>
    </citation>
    <scope>NUCLEOTIDE SEQUENCE [LARGE SCALE GENOMIC DNA]</scope>
    <source>
        <strain evidence="2 3">ATCC 35022</strain>
    </source>
</reference>
<dbReference type="Proteomes" id="UP000199071">
    <property type="component" value="Unassembled WGS sequence"/>
</dbReference>